<evidence type="ECO:0000313" key="2">
    <source>
        <dbReference type="Proteomes" id="UP000184516"/>
    </source>
</evidence>
<evidence type="ECO:0000313" key="1">
    <source>
        <dbReference type="EMBL" id="SHG26044.1"/>
    </source>
</evidence>
<organism evidence="1 2">
    <name type="scientific">Flavobacterium fluvii</name>
    <dbReference type="NCBI Taxonomy" id="468056"/>
    <lineage>
        <taxon>Bacteria</taxon>
        <taxon>Pseudomonadati</taxon>
        <taxon>Bacteroidota</taxon>
        <taxon>Flavobacteriia</taxon>
        <taxon>Flavobacteriales</taxon>
        <taxon>Flavobacteriaceae</taxon>
        <taxon>Flavobacterium</taxon>
    </lineage>
</organism>
<dbReference type="EMBL" id="FQWB01000003">
    <property type="protein sequence ID" value="SHG26044.1"/>
    <property type="molecule type" value="Genomic_DNA"/>
</dbReference>
<protein>
    <submittedName>
        <fullName evidence="1">Uncharacterized protein</fullName>
    </submittedName>
</protein>
<dbReference type="STRING" id="468056.SAMN05443549_10330"/>
<dbReference type="AlphaFoldDB" id="A0A1M5ICG1"/>
<dbReference type="Proteomes" id="UP000184516">
    <property type="component" value="Unassembled WGS sequence"/>
</dbReference>
<proteinExistence type="predicted"/>
<sequence length="288" mass="30645">MVDGFAIFFFLLIGFTSFSQVGINTTTPNSTFEVNGSNGQKVTMVTTNTTLDDTHSIVLCNNGAVAKTMTLPTAVGITGRIYSIKRGEASTADVTIATTSSQTIDGEMDYMLMNAKESVTIVSNGSNWNVVSTFVPQFPMGEISFFNGIPKIITISSPSNGSTNMVLCNPATALTTNMMGVGFDNGGANTGRLRYTGATTRVFHVACTISVGPIASNDQFVFGIARNGTVLSTSKVIQKTNNSGEIMSTALHIMVTLAQNEYLELYVGNMTAGRNVEIYSLNFFALGM</sequence>
<gene>
    <name evidence="1" type="ORF">SAMN05443549_10330</name>
</gene>
<accession>A0A1M5ICG1</accession>
<name>A0A1M5ICG1_9FLAO</name>
<reference evidence="2" key="1">
    <citation type="submission" date="2016-11" db="EMBL/GenBank/DDBJ databases">
        <authorList>
            <person name="Varghese N."/>
            <person name="Submissions S."/>
        </authorList>
    </citation>
    <scope>NUCLEOTIDE SEQUENCE [LARGE SCALE GENOMIC DNA]</scope>
    <source>
        <strain evidence="2">DSM 19978</strain>
    </source>
</reference>
<keyword evidence="2" id="KW-1185">Reference proteome</keyword>